<gene>
    <name evidence="14" type="ORF">PXEA_LOCUS21548</name>
</gene>
<comment type="similarity">
    <text evidence="2 13">Belongs to the mitochondrial carrier (TC 2.A.29) family.</text>
</comment>
<dbReference type="InterPro" id="IPR018108">
    <property type="entry name" value="MCP_transmembrane"/>
</dbReference>
<proteinExistence type="inferred from homology"/>
<evidence type="ECO:0000256" key="9">
    <source>
        <dbReference type="ARBA" id="ARBA00023065"/>
    </source>
</evidence>
<dbReference type="OrthoDB" id="43906at2759"/>
<feature type="repeat" description="Solcar" evidence="12">
    <location>
        <begin position="107"/>
        <end position="191"/>
    </location>
</feature>
<keyword evidence="3 13" id="KW-0813">Transport</keyword>
<evidence type="ECO:0000256" key="5">
    <source>
        <dbReference type="ARBA" id="ARBA00022692"/>
    </source>
</evidence>
<dbReference type="Pfam" id="PF00153">
    <property type="entry name" value="Mito_carr"/>
    <property type="match status" value="2"/>
</dbReference>
<keyword evidence="4" id="KW-0410">Iron transport</keyword>
<reference evidence="14" key="1">
    <citation type="submission" date="2018-11" db="EMBL/GenBank/DDBJ databases">
        <authorList>
            <consortium name="Pathogen Informatics"/>
        </authorList>
    </citation>
    <scope>NUCLEOTIDE SEQUENCE</scope>
</reference>
<keyword evidence="11 12" id="KW-0472">Membrane</keyword>
<accession>A0A3S5ATK2</accession>
<keyword evidence="5 12" id="KW-0812">Transmembrane</keyword>
<dbReference type="GO" id="GO:0015093">
    <property type="term" value="F:ferrous iron transmembrane transporter activity"/>
    <property type="evidence" value="ECO:0007669"/>
    <property type="project" value="TreeGrafter"/>
</dbReference>
<keyword evidence="6" id="KW-0999">Mitochondrion inner membrane</keyword>
<evidence type="ECO:0000256" key="12">
    <source>
        <dbReference type="PROSITE-ProRule" id="PRU00282"/>
    </source>
</evidence>
<dbReference type="Gene3D" id="1.50.40.10">
    <property type="entry name" value="Mitochondrial carrier domain"/>
    <property type="match status" value="1"/>
</dbReference>
<name>A0A3S5ATK2_9PLAT</name>
<evidence type="ECO:0000256" key="11">
    <source>
        <dbReference type="ARBA" id="ARBA00023136"/>
    </source>
</evidence>
<dbReference type="PANTHER" id="PTHR45758">
    <property type="entry name" value="MITOFERRIN-1-RELATED"/>
    <property type="match status" value="1"/>
</dbReference>
<sequence length="198" mass="21740">MVDDTDDYESLPSSSSLKHHMLAGACAGIMEHSVMYPVDSVKCILPLAGPRYTNVFCGISHLIRSQGVVGSLRGVGAVIGGAGPAHALYFGCYERMKKVIYELQFGSAHLAHAISGACATLLHDAIMTPADAVKQRLQMYNSPYHNSIDCLGRVLRNEGFLVLYRAYFTQLSMSAPYQVSHFVIYEIGQDFLNPSRQY</sequence>
<evidence type="ECO:0000256" key="3">
    <source>
        <dbReference type="ARBA" id="ARBA00022448"/>
    </source>
</evidence>
<dbReference type="FunFam" id="1.50.40.10:FF:000029">
    <property type="entry name" value="Solute carrier family 25 member 28"/>
    <property type="match status" value="1"/>
</dbReference>
<evidence type="ECO:0000256" key="4">
    <source>
        <dbReference type="ARBA" id="ARBA00022496"/>
    </source>
</evidence>
<evidence type="ECO:0008006" key="16">
    <source>
        <dbReference type="Google" id="ProtNLM"/>
    </source>
</evidence>
<evidence type="ECO:0000256" key="7">
    <source>
        <dbReference type="ARBA" id="ARBA00022989"/>
    </source>
</evidence>
<evidence type="ECO:0000313" key="14">
    <source>
        <dbReference type="EMBL" id="VEL28108.1"/>
    </source>
</evidence>
<keyword evidence="8" id="KW-0408">Iron</keyword>
<evidence type="ECO:0000256" key="2">
    <source>
        <dbReference type="ARBA" id="ARBA00006375"/>
    </source>
</evidence>
<dbReference type="PANTHER" id="PTHR45758:SF20">
    <property type="entry name" value="MITOFERRIN-2"/>
    <property type="match status" value="1"/>
</dbReference>
<dbReference type="SUPFAM" id="SSF103506">
    <property type="entry name" value="Mitochondrial carrier"/>
    <property type="match status" value="1"/>
</dbReference>
<dbReference type="AlphaFoldDB" id="A0A3S5ATK2"/>
<dbReference type="GO" id="GO:0048250">
    <property type="term" value="P:iron import into the mitochondrion"/>
    <property type="evidence" value="ECO:0007669"/>
    <property type="project" value="TreeGrafter"/>
</dbReference>
<evidence type="ECO:0000256" key="1">
    <source>
        <dbReference type="ARBA" id="ARBA00004448"/>
    </source>
</evidence>
<keyword evidence="10" id="KW-0496">Mitochondrion</keyword>
<comment type="subcellular location">
    <subcellularLocation>
        <location evidence="1">Mitochondrion inner membrane</location>
        <topology evidence="1">Multi-pass membrane protein</topology>
    </subcellularLocation>
</comment>
<protein>
    <recommendedName>
        <fullName evidence="16">Mitoferrin</fullName>
    </recommendedName>
</protein>
<keyword evidence="15" id="KW-1185">Reference proteome</keyword>
<evidence type="ECO:0000256" key="8">
    <source>
        <dbReference type="ARBA" id="ARBA00023004"/>
    </source>
</evidence>
<organism evidence="14 15">
    <name type="scientific">Protopolystoma xenopodis</name>
    <dbReference type="NCBI Taxonomy" id="117903"/>
    <lineage>
        <taxon>Eukaryota</taxon>
        <taxon>Metazoa</taxon>
        <taxon>Spiralia</taxon>
        <taxon>Lophotrochozoa</taxon>
        <taxon>Platyhelminthes</taxon>
        <taxon>Monogenea</taxon>
        <taxon>Polyopisthocotylea</taxon>
        <taxon>Polystomatidea</taxon>
        <taxon>Polystomatidae</taxon>
        <taxon>Protopolystoma</taxon>
    </lineage>
</organism>
<evidence type="ECO:0000313" key="15">
    <source>
        <dbReference type="Proteomes" id="UP000784294"/>
    </source>
</evidence>
<dbReference type="PROSITE" id="PS50920">
    <property type="entry name" value="SOLCAR"/>
    <property type="match status" value="2"/>
</dbReference>
<keyword evidence="9" id="KW-0406">Ion transport</keyword>
<comment type="caution">
    <text evidence="14">The sequence shown here is derived from an EMBL/GenBank/DDBJ whole genome shotgun (WGS) entry which is preliminary data.</text>
</comment>
<feature type="repeat" description="Solcar" evidence="12">
    <location>
        <begin position="15"/>
        <end position="99"/>
    </location>
</feature>
<dbReference type="GO" id="GO:0005743">
    <property type="term" value="C:mitochondrial inner membrane"/>
    <property type="evidence" value="ECO:0007669"/>
    <property type="project" value="UniProtKB-SubCell"/>
</dbReference>
<feature type="non-terminal residue" evidence="14">
    <location>
        <position position="1"/>
    </location>
</feature>
<keyword evidence="7" id="KW-1133">Transmembrane helix</keyword>
<dbReference type="InterPro" id="IPR023395">
    <property type="entry name" value="MCP_dom_sf"/>
</dbReference>
<evidence type="ECO:0000256" key="6">
    <source>
        <dbReference type="ARBA" id="ARBA00022792"/>
    </source>
</evidence>
<dbReference type="Proteomes" id="UP000784294">
    <property type="component" value="Unassembled WGS sequence"/>
</dbReference>
<evidence type="ECO:0000256" key="10">
    <source>
        <dbReference type="ARBA" id="ARBA00023128"/>
    </source>
</evidence>
<evidence type="ECO:0000256" key="13">
    <source>
        <dbReference type="RuleBase" id="RU000488"/>
    </source>
</evidence>
<dbReference type="EMBL" id="CAAALY010092369">
    <property type="protein sequence ID" value="VEL28108.1"/>
    <property type="molecule type" value="Genomic_DNA"/>
</dbReference>